<dbReference type="Proteomes" id="UP000247903">
    <property type="component" value="Unassembled WGS sequence"/>
</dbReference>
<sequence length="195" mass="21740">MKKILLVSKVILGAAIVLVSLHSCKNESKQEDPKEVAEDQNEAKFDSIDSKEDDSEFLIDATEINMAEIEIGKLAQTKSNNPEVKKFGKMLVDEHTKAAAEVKAIADKRNFSLPTSITEEGKDEYDKLNKKTGTDFDKKFADMMVGGHEKAIDRFNKAAENTTDEEIKTWASNSVTALTAHLQHAKQLQQDLDKK</sequence>
<accession>A0A2V4BRM3</accession>
<organism evidence="3 4">
    <name type="scientific">Flavobacterium cheongpyeongense</name>
    <dbReference type="NCBI Taxonomy" id="2212651"/>
    <lineage>
        <taxon>Bacteria</taxon>
        <taxon>Pseudomonadati</taxon>
        <taxon>Bacteroidota</taxon>
        <taxon>Flavobacteriia</taxon>
        <taxon>Flavobacteriales</taxon>
        <taxon>Flavobacteriaceae</taxon>
        <taxon>Flavobacterium</taxon>
    </lineage>
</organism>
<dbReference type="AlphaFoldDB" id="A0A2V4BRM3"/>
<dbReference type="EMBL" id="QJHK01000010">
    <property type="protein sequence ID" value="PXY40493.1"/>
    <property type="molecule type" value="Genomic_DNA"/>
</dbReference>
<dbReference type="PANTHER" id="PTHR38593:SF1">
    <property type="entry name" value="BLR2558 PROTEIN"/>
    <property type="match status" value="1"/>
</dbReference>
<dbReference type="PANTHER" id="PTHR38593">
    <property type="entry name" value="BLR2558 PROTEIN"/>
    <property type="match status" value="1"/>
</dbReference>
<feature type="region of interest" description="Disordered" evidence="1">
    <location>
        <begin position="26"/>
        <end position="50"/>
    </location>
</feature>
<dbReference type="Gene3D" id="1.20.1260.10">
    <property type="match status" value="1"/>
</dbReference>
<dbReference type="OrthoDB" id="883203at2"/>
<evidence type="ECO:0000313" key="4">
    <source>
        <dbReference type="Proteomes" id="UP000247903"/>
    </source>
</evidence>
<feature type="domain" description="DUF4142" evidence="2">
    <location>
        <begin position="53"/>
        <end position="188"/>
    </location>
</feature>
<reference evidence="3 4" key="1">
    <citation type="submission" date="2018-05" db="EMBL/GenBank/DDBJ databases">
        <title>Flavobacterium sp. strain IMCC34759, incomplete genome.</title>
        <authorList>
            <person name="Joung Y."/>
            <person name="Cho J."/>
        </authorList>
    </citation>
    <scope>NUCLEOTIDE SEQUENCE [LARGE SCALE GENOMIC DNA]</scope>
    <source>
        <strain evidence="3 4">IMCC34759</strain>
    </source>
</reference>
<dbReference type="Pfam" id="PF13628">
    <property type="entry name" value="DUF4142"/>
    <property type="match status" value="1"/>
</dbReference>
<evidence type="ECO:0000259" key="2">
    <source>
        <dbReference type="Pfam" id="PF13628"/>
    </source>
</evidence>
<dbReference type="RefSeq" id="WP_110307048.1">
    <property type="nucleotide sequence ID" value="NZ_QJHK01000010.1"/>
</dbReference>
<gene>
    <name evidence="3" type="ORF">DMB65_12900</name>
</gene>
<protein>
    <submittedName>
        <fullName evidence="3">DUF305 domain-containing protein</fullName>
    </submittedName>
</protein>
<evidence type="ECO:0000256" key="1">
    <source>
        <dbReference type="SAM" id="MobiDB-lite"/>
    </source>
</evidence>
<proteinExistence type="predicted"/>
<evidence type="ECO:0000313" key="3">
    <source>
        <dbReference type="EMBL" id="PXY40493.1"/>
    </source>
</evidence>
<name>A0A2V4BRM3_9FLAO</name>
<comment type="caution">
    <text evidence="3">The sequence shown here is derived from an EMBL/GenBank/DDBJ whole genome shotgun (WGS) entry which is preliminary data.</text>
</comment>
<keyword evidence="4" id="KW-1185">Reference proteome</keyword>
<dbReference type="InterPro" id="IPR012347">
    <property type="entry name" value="Ferritin-like"/>
</dbReference>
<dbReference type="InterPro" id="IPR025419">
    <property type="entry name" value="DUF4142"/>
</dbReference>